<feature type="domain" description="RNase H type-1" evidence="1">
    <location>
        <begin position="9"/>
        <end position="111"/>
    </location>
</feature>
<dbReference type="GO" id="GO:0004523">
    <property type="term" value="F:RNA-DNA hybrid ribonuclease activity"/>
    <property type="evidence" value="ECO:0007669"/>
    <property type="project" value="InterPro"/>
</dbReference>
<proteinExistence type="predicted"/>
<dbReference type="Proteomes" id="UP001280121">
    <property type="component" value="Unassembled WGS sequence"/>
</dbReference>
<dbReference type="PANTHER" id="PTHR47723:SF19">
    <property type="entry name" value="POLYNUCLEOTIDYL TRANSFERASE, RIBONUCLEASE H-LIKE SUPERFAMILY PROTEIN"/>
    <property type="match status" value="1"/>
</dbReference>
<dbReference type="PANTHER" id="PTHR47723">
    <property type="entry name" value="OS05G0353850 PROTEIN"/>
    <property type="match status" value="1"/>
</dbReference>
<dbReference type="SUPFAM" id="SSF53098">
    <property type="entry name" value="Ribonuclease H-like"/>
    <property type="match status" value="1"/>
</dbReference>
<sequence length="144" mass="16480">MLTRLNAIAIGGVFRYYKKDWLGGFALNIGIGSVVEAELWGIFEGLKIAWKAGYKKIIMESDSKNVVMLLSSPLSLNHPLFHFIQDSILLMEKDWRCYMQHVYRECNRVANGMVCLNHSLGLDTVWFDNPSTPIVDHLIFLKTM</sequence>
<name>A0AAE0CVT8_9ROSI</name>
<dbReference type="AlphaFoldDB" id="A0AAE0CVT8"/>
<organism evidence="2 3">
    <name type="scientific">Dipteronia dyeriana</name>
    <dbReference type="NCBI Taxonomy" id="168575"/>
    <lineage>
        <taxon>Eukaryota</taxon>
        <taxon>Viridiplantae</taxon>
        <taxon>Streptophyta</taxon>
        <taxon>Embryophyta</taxon>
        <taxon>Tracheophyta</taxon>
        <taxon>Spermatophyta</taxon>
        <taxon>Magnoliopsida</taxon>
        <taxon>eudicotyledons</taxon>
        <taxon>Gunneridae</taxon>
        <taxon>Pentapetalae</taxon>
        <taxon>rosids</taxon>
        <taxon>malvids</taxon>
        <taxon>Sapindales</taxon>
        <taxon>Sapindaceae</taxon>
        <taxon>Hippocastanoideae</taxon>
        <taxon>Acereae</taxon>
        <taxon>Dipteronia</taxon>
    </lineage>
</organism>
<dbReference type="Gene3D" id="3.30.420.10">
    <property type="entry name" value="Ribonuclease H-like superfamily/Ribonuclease H"/>
    <property type="match status" value="1"/>
</dbReference>
<protein>
    <recommendedName>
        <fullName evidence="1">RNase H type-1 domain-containing protein</fullName>
    </recommendedName>
</protein>
<dbReference type="GO" id="GO:0003676">
    <property type="term" value="F:nucleic acid binding"/>
    <property type="evidence" value="ECO:0007669"/>
    <property type="project" value="InterPro"/>
</dbReference>
<dbReference type="InterPro" id="IPR036397">
    <property type="entry name" value="RNaseH_sf"/>
</dbReference>
<dbReference type="InterPro" id="IPR044730">
    <property type="entry name" value="RNase_H-like_dom_plant"/>
</dbReference>
<comment type="caution">
    <text evidence="2">The sequence shown here is derived from an EMBL/GenBank/DDBJ whole genome shotgun (WGS) entry which is preliminary data.</text>
</comment>
<accession>A0AAE0CVT8</accession>
<dbReference type="EMBL" id="JANJYI010000001">
    <property type="protein sequence ID" value="KAK2665244.1"/>
    <property type="molecule type" value="Genomic_DNA"/>
</dbReference>
<gene>
    <name evidence="2" type="ORF">Ddye_003818</name>
</gene>
<dbReference type="InterPro" id="IPR002156">
    <property type="entry name" value="RNaseH_domain"/>
</dbReference>
<keyword evidence="3" id="KW-1185">Reference proteome</keyword>
<dbReference type="Pfam" id="PF13456">
    <property type="entry name" value="RVT_3"/>
    <property type="match status" value="1"/>
</dbReference>
<reference evidence="2" key="1">
    <citation type="journal article" date="2023" name="Plant J.">
        <title>Genome sequences and population genomics provide insights into the demographic history, inbreeding, and mutation load of two 'living fossil' tree species of Dipteronia.</title>
        <authorList>
            <person name="Feng Y."/>
            <person name="Comes H.P."/>
            <person name="Chen J."/>
            <person name="Zhu S."/>
            <person name="Lu R."/>
            <person name="Zhang X."/>
            <person name="Li P."/>
            <person name="Qiu J."/>
            <person name="Olsen K.M."/>
            <person name="Qiu Y."/>
        </authorList>
    </citation>
    <scope>NUCLEOTIDE SEQUENCE</scope>
    <source>
        <strain evidence="2">KIB01</strain>
    </source>
</reference>
<evidence type="ECO:0000313" key="2">
    <source>
        <dbReference type="EMBL" id="KAK2665244.1"/>
    </source>
</evidence>
<dbReference type="CDD" id="cd06222">
    <property type="entry name" value="RNase_H_like"/>
    <property type="match status" value="1"/>
</dbReference>
<dbReference type="InterPro" id="IPR012337">
    <property type="entry name" value="RNaseH-like_sf"/>
</dbReference>
<dbReference type="InterPro" id="IPR053151">
    <property type="entry name" value="RNase_H-like"/>
</dbReference>
<evidence type="ECO:0000259" key="1">
    <source>
        <dbReference type="Pfam" id="PF13456"/>
    </source>
</evidence>
<evidence type="ECO:0000313" key="3">
    <source>
        <dbReference type="Proteomes" id="UP001280121"/>
    </source>
</evidence>